<keyword evidence="2" id="KW-0800">Toxin</keyword>
<dbReference type="NCBIfam" id="TIGR01901">
    <property type="entry name" value="adhes_NPXG"/>
    <property type="match status" value="1"/>
</dbReference>
<proteinExistence type="inferred from homology"/>
<feature type="region of interest" description="Disordered" evidence="6">
    <location>
        <begin position="742"/>
        <end position="761"/>
    </location>
</feature>
<feature type="compositionally biased region" description="Polar residues" evidence="6">
    <location>
        <begin position="1661"/>
        <end position="1674"/>
    </location>
</feature>
<dbReference type="InterPro" id="IPR008638">
    <property type="entry name" value="FhaB/CdiA-like_TPS"/>
</dbReference>
<accession>A0A6G9IEB4</accession>
<comment type="similarity">
    <text evidence="5">In the N-terminal section; belongs to the CdiA toxin family.</text>
</comment>
<evidence type="ECO:0000256" key="4">
    <source>
        <dbReference type="ARBA" id="ARBA00023026"/>
    </source>
</evidence>
<name>A0A6G9IEB4_9GAMM</name>
<gene>
    <name evidence="8" type="ORF">IPMB12_10260</name>
</gene>
<dbReference type="Pfam" id="PF21814">
    <property type="entry name" value="DUF6883"/>
    <property type="match status" value="1"/>
</dbReference>
<dbReference type="InterPro" id="IPR008619">
    <property type="entry name" value="Filamentous_hemagglutn_rpt"/>
</dbReference>
<dbReference type="Pfam" id="PF05860">
    <property type="entry name" value="TPS"/>
    <property type="match status" value="1"/>
</dbReference>
<dbReference type="Gene3D" id="2.160.20.10">
    <property type="entry name" value="Single-stranded right-handed beta-helix, Pectin lyase-like"/>
    <property type="match status" value="1"/>
</dbReference>
<dbReference type="Pfam" id="PF13332">
    <property type="entry name" value="Fil_haemagg_2"/>
    <property type="match status" value="3"/>
</dbReference>
<feature type="domain" description="Filamentous haemagglutinin FhaB/tRNA nuclease CdiA-like TPS" evidence="7">
    <location>
        <begin position="92"/>
        <end position="213"/>
    </location>
</feature>
<feature type="region of interest" description="Disordered" evidence="6">
    <location>
        <begin position="1661"/>
        <end position="1700"/>
    </location>
</feature>
<dbReference type="EMBL" id="CP050253">
    <property type="protein sequence ID" value="QIQ22034.1"/>
    <property type="molecule type" value="Genomic_DNA"/>
</dbReference>
<dbReference type="RefSeq" id="WP_166917331.1">
    <property type="nucleotide sequence ID" value="NZ_CP050253.1"/>
</dbReference>
<dbReference type="InterPro" id="IPR012334">
    <property type="entry name" value="Pectin_lyas_fold"/>
</dbReference>
<dbReference type="SUPFAM" id="SSF51126">
    <property type="entry name" value="Pectin lyase-like"/>
    <property type="match status" value="1"/>
</dbReference>
<evidence type="ECO:0000256" key="5">
    <source>
        <dbReference type="ARBA" id="ARBA00024043"/>
    </source>
</evidence>
<sequence>MNKHFYRVVFNRARGMLMVVSELVRSHSGESRSSQKAEATEGKTLVAKLTSISFLTYLSLGLLTVTLPAQATTIRVDPNADKTQRPTVIESANGTTQINIQTPNSNGLSHNRYTQFDVSDKGVILNNSNNSSNTQLGGWIKGNEFLGATGGAKIILNEVNTKNPSQIAGYIEVAGQRAQVIIANAAGITCNGCGFINASRGTLTTGKPIIENGQLKGYEVSQGHIAIEGKGLDSTRQDYTDLIARTVSINSSIHANNLNVVTGRNRVSADAQQVTKLADDGSAVPVVALDVSALGGMYAGKIQMIGTEGGVGVRNAGSIGASAGSVTISADGRIENNAKIYASENINIQNNQSTINNGEISSQKGSTTINTKGELVNNDKIISQNQLTVTAKGNITNTGSMGTIEGKADINSQANIINSGELSSEKGDLVIHANNNLTNTGKIFADNKAQINAGNELNNQGTGSIVADHIRLQAITINNVAKDDIAPAIAARAQLDIAAHTINNVGHALIYSDGDINIGGQLADESGVTGQAEELNNHSSNIEAADNIQLSVNKINNINDHFEVEIQEVSRENIIEYQHEGSYKRYSPSEVYFTHGEVDYMCIRSTGSCNDYFYKYVYERVIEETVITQTDPAKIIAGKDITIKADHLLNDKSQIIAGNTLTINANSIENIEVPGQRYIKDNGTAIYYYRIHEKGSDSQGTSYSTYRPTKVEDITLRPSELKSETIVSESGKDRHDNVISLDNPEVTLPPPNSLFQVNPDPQGKYLIETDSRFTNRSEWLGSDYMLTLLKQDPDNIQKRLGDGYYEQKLVREQIIELTGQRYLGDYTSDLEQYKALMDAGVEFAQEHNLSIGIALTAEQMKALTSDIVWMVSKTVTLADGSQQQVLVPQVYAVVKQGDLNGSGALLAGRDIDLSVSGDINNQGRIIAGNEINITAENISNGKGGNIQGSDISLTAQQDINNIGGHISANESLSLTAGRDITISSTINKTEVRDGDNSFVQNTIGSVGSLSVNNDGGQMSINAGRDVNLNAAQITANGQESQIAIEAGNNVNLGVVETTTGQAVYFDSDNYTKQTITTEVGSAILGNGDISIKSGNDVAIKGAQISAQDTLDIQAKNDLTIEEARQHIVYEDHTKTEDHSGGGTSQTINMHTELDHNLALGSQLSGGEVNLSAGRDMLVQGSQVVSETATNLDAGRDITITAAEERFTDNHFESKEKSGFMSGGGLGFTYGTFKESTDQNEVEKSYLGSMLGSTEGSVNINAGRDVAVRGSEIIAKEDIAVNAENITIESLDATTRYQEQYEMEKTGITVAITGTASDVYNAGQAARNAHDRGNSTISALNDIKAGLTTINAGLDVAMSAQENNPQGNGASIGVSASVGTERTERTINEESHNVVGSGLSAGNNITLNARGNEAGEGGDILIKGSEVRAGNDINLSAANDVNVIGDVNTQHRDMDEKSSSASIGVGVSVGANTGWTISGNANFSRERENMDGSAWTESVIDAGNNLNITTGRDMNIIGGIVKGDTVTADIGNNLNIASLQDTDNYDYDKISGSISGSFGPSSGAGGNISLSQTEMESNWSSVTDQSGIYAGSGGFDIRVENNTDLKGAVIASEAKDKSDNVLDTGTISFSDIENKADYNVDHVSVNIGTNGGLIPSAGAPTTYENSDSASSTTHSAVEEGTLIVRDEDKQKQDVNELSRDTENANNSLGQIFDKQKEQDRMDTLDLLNDIAALAKDSLNKVDMNTALSDYNNLSEDEKSQIKFDEYYKNRQENGETVGGMGSSANKAIDSVISIVTGLITGDVTGGLAGASAPWLAEQIKKATTTYGSDGKPVVDMEANLLAHTILGAVVAELQGNSGLAGGAGALTGEAAAALIIKELYGNRDVSDLSEAEKQNISSLAQLAAGLAAAAGSGGDVGDIGTAVAGSKNAVENNKLSPTQKSELEKEIAACGSDWTCNLKTQLKWANINLQQDNAYVDGLIVGWGVSGPIELAGAGLADILGTFSTNPADLANKDIELGSNFWTVIGAIGDKAETIKDGYINSEGYESNFNAGQEAGEAGFNVKILLDGGRYILANTSNKTAVVVDSTAGTTKVIEGAGSSAGTSSGTGNVINKVENITSDVGKGNTGNKAVNSIETQVSVDKKLTTYLLDKDHPVGGSKAEWFDKALGFNQSNSGQLSKQIVFDTNTAVQTGVTEFGTKYNQVIKITGANGKQIDVNFGWIKNNDGVVRLVTAIPTKK</sequence>
<protein>
    <submittedName>
        <fullName evidence="8">Filamentous hemagglutinin N-terminal domain-containing protein</fullName>
    </submittedName>
</protein>
<dbReference type="NCBIfam" id="TIGR01731">
    <property type="entry name" value="fil_hemag_20aa"/>
    <property type="match status" value="3"/>
</dbReference>
<keyword evidence="9" id="KW-1185">Reference proteome</keyword>
<dbReference type="GO" id="GO:0003824">
    <property type="term" value="F:catalytic activity"/>
    <property type="evidence" value="ECO:0007669"/>
    <property type="project" value="UniProtKB-ARBA"/>
</dbReference>
<evidence type="ECO:0000256" key="3">
    <source>
        <dbReference type="ARBA" id="ARBA00022913"/>
    </source>
</evidence>
<keyword evidence="4" id="KW-0843">Virulence</keyword>
<dbReference type="Pfam" id="PF04829">
    <property type="entry name" value="PT-VENN"/>
    <property type="match status" value="1"/>
</dbReference>
<dbReference type="SMART" id="SM00912">
    <property type="entry name" value="Haemagg_act"/>
    <property type="match status" value="1"/>
</dbReference>
<organism evidence="8 9">
    <name type="scientific">Zophobihabitans entericus</name>
    <dbReference type="NCBI Taxonomy" id="1635327"/>
    <lineage>
        <taxon>Bacteria</taxon>
        <taxon>Pseudomonadati</taxon>
        <taxon>Pseudomonadota</taxon>
        <taxon>Gammaproteobacteria</taxon>
        <taxon>Orbales</taxon>
        <taxon>Orbaceae</taxon>
        <taxon>Zophobihabitans</taxon>
    </lineage>
</organism>
<dbReference type="KEGG" id="orb:IPMB12_10260"/>
<dbReference type="Pfam" id="PF05594">
    <property type="entry name" value="Fil_haemagg"/>
    <property type="match status" value="4"/>
</dbReference>
<dbReference type="InterPro" id="IPR006914">
    <property type="entry name" value="VENN_dom"/>
</dbReference>
<dbReference type="GO" id="GO:0090729">
    <property type="term" value="F:toxin activity"/>
    <property type="evidence" value="ECO:0007669"/>
    <property type="project" value="UniProtKB-KW"/>
</dbReference>
<evidence type="ECO:0000313" key="8">
    <source>
        <dbReference type="EMBL" id="QIQ22034.1"/>
    </source>
</evidence>
<evidence type="ECO:0000256" key="2">
    <source>
        <dbReference type="ARBA" id="ARBA00022656"/>
    </source>
</evidence>
<keyword evidence="3" id="KW-1266">Target cell cytoplasm</keyword>
<evidence type="ECO:0000256" key="6">
    <source>
        <dbReference type="SAM" id="MobiDB-lite"/>
    </source>
</evidence>
<dbReference type="Pfam" id="PF13018">
    <property type="entry name" value="ESPR"/>
    <property type="match status" value="1"/>
</dbReference>
<dbReference type="InParanoid" id="A0A6G9IEB4"/>
<dbReference type="InterPro" id="IPR049250">
    <property type="entry name" value="DUF6883"/>
</dbReference>
<dbReference type="InterPro" id="IPR011050">
    <property type="entry name" value="Pectin_lyase_fold/virulence"/>
</dbReference>
<comment type="subcellular location">
    <subcellularLocation>
        <location evidence="1">Target cell</location>
        <location evidence="1">Target cell cytoplasm</location>
    </subcellularLocation>
</comment>
<dbReference type="InterPro" id="IPR024973">
    <property type="entry name" value="ESPR"/>
</dbReference>
<dbReference type="InterPro" id="IPR025157">
    <property type="entry name" value="Hemagglutinin_rpt"/>
</dbReference>
<dbReference type="InterPro" id="IPR010069">
    <property type="entry name" value="CdiA_FHA1_rpt"/>
</dbReference>
<feature type="compositionally biased region" description="Basic and acidic residues" evidence="6">
    <location>
        <begin position="1683"/>
        <end position="1700"/>
    </location>
</feature>
<evidence type="ECO:0000256" key="1">
    <source>
        <dbReference type="ARBA" id="ARBA00004219"/>
    </source>
</evidence>
<evidence type="ECO:0000313" key="9">
    <source>
        <dbReference type="Proteomes" id="UP000501168"/>
    </source>
</evidence>
<evidence type="ECO:0000259" key="7">
    <source>
        <dbReference type="SMART" id="SM00912"/>
    </source>
</evidence>
<reference evidence="8 9" key="1">
    <citation type="submission" date="2020-03" db="EMBL/GenBank/DDBJ databases">
        <title>Complete genome sequence of Orbus sp. IPMB12 (BCRC 80908).</title>
        <authorList>
            <person name="Lo W.-S."/>
            <person name="Chang T.-H."/>
            <person name="Kuo C.-H."/>
        </authorList>
    </citation>
    <scope>NUCLEOTIDE SEQUENCE [LARGE SCALE GENOMIC DNA]</scope>
    <source>
        <strain evidence="8 9">IPMB12</strain>
    </source>
</reference>
<dbReference type="Proteomes" id="UP000501168">
    <property type="component" value="Chromosome"/>
</dbReference>